<feature type="compositionally biased region" description="Low complexity" evidence="10">
    <location>
        <begin position="253"/>
        <end position="268"/>
    </location>
</feature>
<evidence type="ECO:0000256" key="7">
    <source>
        <dbReference type="ARBA" id="ARBA00038732"/>
    </source>
</evidence>
<reference evidence="12 13" key="1">
    <citation type="submission" date="2022-11" db="EMBL/GenBank/DDBJ databases">
        <title>Whole genome sequence of Eschrichtius robustus ER-17-0199.</title>
        <authorList>
            <person name="Bruniche-Olsen A."/>
            <person name="Black A.N."/>
            <person name="Fields C.J."/>
            <person name="Walden K."/>
            <person name="Dewoody J.A."/>
        </authorList>
    </citation>
    <scope>NUCLEOTIDE SEQUENCE [LARGE SCALE GENOMIC DNA]</scope>
    <source>
        <strain evidence="12">ER-17-0199</strain>
        <tissue evidence="12">Blubber</tissue>
    </source>
</reference>
<feature type="compositionally biased region" description="Basic and acidic residues" evidence="10">
    <location>
        <begin position="1"/>
        <end position="11"/>
    </location>
</feature>
<evidence type="ECO:0000256" key="5">
    <source>
        <dbReference type="ARBA" id="ARBA00022990"/>
    </source>
</evidence>
<dbReference type="Proteomes" id="UP001159641">
    <property type="component" value="Unassembled WGS sequence"/>
</dbReference>
<dbReference type="FunFam" id="2.10.110.10:FF:000025">
    <property type="entry name" value="Cysteine-rich protein 2"/>
    <property type="match status" value="1"/>
</dbReference>
<dbReference type="InterPro" id="IPR001781">
    <property type="entry name" value="Znf_LIM"/>
</dbReference>
<comment type="subunit">
    <text evidence="7">Interacts with TGFB1I1.</text>
</comment>
<evidence type="ECO:0000313" key="12">
    <source>
        <dbReference type="EMBL" id="KAJ8780189.1"/>
    </source>
</evidence>
<evidence type="ECO:0000313" key="13">
    <source>
        <dbReference type="Proteomes" id="UP001159641"/>
    </source>
</evidence>
<feature type="region of interest" description="Disordered" evidence="10">
    <location>
        <begin position="248"/>
        <end position="278"/>
    </location>
</feature>
<keyword evidence="13" id="KW-1185">Reference proteome</keyword>
<accession>A0AB34GLA8</accession>
<evidence type="ECO:0000256" key="1">
    <source>
        <dbReference type="ARBA" id="ARBA00022553"/>
    </source>
</evidence>
<keyword evidence="1" id="KW-0597">Phosphoprotein</keyword>
<keyword evidence="5" id="KW-0007">Acetylation</keyword>
<comment type="caution">
    <text evidence="12">The sequence shown here is derived from an EMBL/GenBank/DDBJ whole genome shotgun (WGS) entry which is preliminary data.</text>
</comment>
<name>A0AB34GLA8_ESCRO</name>
<feature type="region of interest" description="Disordered" evidence="10">
    <location>
        <begin position="156"/>
        <end position="176"/>
    </location>
</feature>
<dbReference type="PROSITE" id="PS50023">
    <property type="entry name" value="LIM_DOMAIN_2"/>
    <property type="match status" value="2"/>
</dbReference>
<evidence type="ECO:0000256" key="6">
    <source>
        <dbReference type="ARBA" id="ARBA00023038"/>
    </source>
</evidence>
<proteinExistence type="predicted"/>
<evidence type="ECO:0000256" key="8">
    <source>
        <dbReference type="ARBA" id="ARBA00039933"/>
    </source>
</evidence>
<dbReference type="SMART" id="SM00132">
    <property type="entry name" value="LIM"/>
    <property type="match status" value="2"/>
</dbReference>
<dbReference type="SUPFAM" id="SSF57716">
    <property type="entry name" value="Glucocorticoid receptor-like (DNA-binding domain)"/>
    <property type="match status" value="2"/>
</dbReference>
<evidence type="ECO:0000256" key="9">
    <source>
        <dbReference type="PROSITE-ProRule" id="PRU00125"/>
    </source>
</evidence>
<dbReference type="PANTHER" id="PTHR46074:SF2">
    <property type="entry name" value="CYSTEINE-RICH PROTEIN 2"/>
    <property type="match status" value="1"/>
</dbReference>
<evidence type="ECO:0000256" key="2">
    <source>
        <dbReference type="ARBA" id="ARBA00022723"/>
    </source>
</evidence>
<feature type="domain" description="LIM zinc-binding" evidence="11">
    <location>
        <begin position="181"/>
        <end position="331"/>
    </location>
</feature>
<keyword evidence="4 9" id="KW-0862">Zinc</keyword>
<feature type="domain" description="LIM zinc-binding" evidence="11">
    <location>
        <begin position="60"/>
        <end position="121"/>
    </location>
</feature>
<feature type="compositionally biased region" description="Low complexity" evidence="10">
    <location>
        <begin position="161"/>
        <end position="172"/>
    </location>
</feature>
<dbReference type="GO" id="GO:0046872">
    <property type="term" value="F:metal ion binding"/>
    <property type="evidence" value="ECO:0007669"/>
    <property type="project" value="UniProtKB-KW"/>
</dbReference>
<gene>
    <name evidence="12" type="ORF">J1605_011792</name>
</gene>
<sequence>MRVPETQRESRAPGQQKVVAVGEQAGATWLPGGEEGDPAQRLPRSGEDSGGSRRLSAGGQEGAGPDPPPAPAEKVSSLGKDWHRFCLRCEHCSKTLTPGGHAEHDGKPFCHKPCYATLFGPKGVNIGGAGSYIYEKPSAEKPQVTGPIEVPVARAEERKASGPPKGPSKASSVTTFTGEPNMCPRCNKRVYFGEWRANPQPGRSPPGGGGPASPSLPSPAEKVTSLGKDWHRPCLRCERCGKTLTPGGHAEVRGALAGRRGRGAQLPGDGRRGRGAPGGGPCPLVASLVARVRAVLRGVAWRGGAALPSSSPQHNGQPYCHKPCYGILFGPKGVNTGAVGSYIYDKDPEGKVQP</sequence>
<keyword evidence="6 9" id="KW-0440">LIM domain</keyword>
<dbReference type="CDD" id="cd09401">
    <property type="entry name" value="LIM_TLP_like"/>
    <property type="match status" value="1"/>
</dbReference>
<feature type="region of interest" description="Disordered" evidence="10">
    <location>
        <begin position="195"/>
        <end position="225"/>
    </location>
</feature>
<keyword evidence="2 9" id="KW-0479">Metal-binding</keyword>
<evidence type="ECO:0000256" key="10">
    <source>
        <dbReference type="SAM" id="MobiDB-lite"/>
    </source>
</evidence>
<dbReference type="Gene3D" id="2.10.110.10">
    <property type="entry name" value="Cysteine Rich Protein"/>
    <property type="match status" value="2"/>
</dbReference>
<dbReference type="Pfam" id="PF00412">
    <property type="entry name" value="LIM"/>
    <property type="match status" value="2"/>
</dbReference>
<evidence type="ECO:0000256" key="4">
    <source>
        <dbReference type="ARBA" id="ARBA00022833"/>
    </source>
</evidence>
<dbReference type="AlphaFoldDB" id="A0AB34GLA8"/>
<evidence type="ECO:0000256" key="3">
    <source>
        <dbReference type="ARBA" id="ARBA00022737"/>
    </source>
</evidence>
<organism evidence="12 13">
    <name type="scientific">Eschrichtius robustus</name>
    <name type="common">California gray whale</name>
    <name type="synonym">Eschrichtius gibbosus</name>
    <dbReference type="NCBI Taxonomy" id="9764"/>
    <lineage>
        <taxon>Eukaryota</taxon>
        <taxon>Metazoa</taxon>
        <taxon>Chordata</taxon>
        <taxon>Craniata</taxon>
        <taxon>Vertebrata</taxon>
        <taxon>Euteleostomi</taxon>
        <taxon>Mammalia</taxon>
        <taxon>Eutheria</taxon>
        <taxon>Laurasiatheria</taxon>
        <taxon>Artiodactyla</taxon>
        <taxon>Whippomorpha</taxon>
        <taxon>Cetacea</taxon>
        <taxon>Mysticeti</taxon>
        <taxon>Eschrichtiidae</taxon>
        <taxon>Eschrichtius</taxon>
    </lineage>
</organism>
<evidence type="ECO:0000259" key="11">
    <source>
        <dbReference type="PROSITE" id="PS50023"/>
    </source>
</evidence>
<dbReference type="PANTHER" id="PTHR46074">
    <property type="entry name" value="CYSTEINE-RICH PROTEIN CRIP FAMILY MEMBER"/>
    <property type="match status" value="1"/>
</dbReference>
<feature type="region of interest" description="Disordered" evidence="10">
    <location>
        <begin position="1"/>
        <end position="76"/>
    </location>
</feature>
<keyword evidence="3" id="KW-0677">Repeat</keyword>
<dbReference type="EMBL" id="JAIQCJ010002164">
    <property type="protein sequence ID" value="KAJ8780189.1"/>
    <property type="molecule type" value="Genomic_DNA"/>
</dbReference>
<protein>
    <recommendedName>
        <fullName evidence="8">Cysteine-rich protein 2</fullName>
    </recommendedName>
</protein>